<dbReference type="Proteomes" id="UP000053327">
    <property type="component" value="Unassembled WGS sequence"/>
</dbReference>
<evidence type="ECO:0008006" key="3">
    <source>
        <dbReference type="Google" id="ProtNLM"/>
    </source>
</evidence>
<dbReference type="AlphaFoldDB" id="A0A0J9SZL5"/>
<evidence type="ECO:0000313" key="2">
    <source>
        <dbReference type="Proteomes" id="UP000053327"/>
    </source>
</evidence>
<evidence type="ECO:0000313" key="1">
    <source>
        <dbReference type="EMBL" id="KMZ88585.1"/>
    </source>
</evidence>
<proteinExistence type="predicted"/>
<reference evidence="1 2" key="1">
    <citation type="submission" date="2011-08" db="EMBL/GenBank/DDBJ databases">
        <title>The Genome Sequence of Plasmodium vivax Brazil I.</title>
        <authorList>
            <consortium name="The Broad Institute Genome Sequencing Platform"/>
            <consortium name="The Broad Institute Genome Sequencing Center for Infectious Disease"/>
            <person name="Neafsey D."/>
            <person name="Carlton J."/>
            <person name="Barnwell J."/>
            <person name="Collins W."/>
            <person name="Escalante A."/>
            <person name="Mullikin J."/>
            <person name="Saul A."/>
            <person name="Guigo R."/>
            <person name="Camara F."/>
            <person name="Young S.K."/>
            <person name="Zeng Q."/>
            <person name="Gargeya S."/>
            <person name="Fitzgerald M."/>
            <person name="Haas B."/>
            <person name="Abouelleil A."/>
            <person name="Alvarado L."/>
            <person name="Arachchi H.M."/>
            <person name="Berlin A."/>
            <person name="Brown A."/>
            <person name="Chapman S.B."/>
            <person name="Chen Z."/>
            <person name="Dunbar C."/>
            <person name="Freedman E."/>
            <person name="Gearin G."/>
            <person name="Gellesch M."/>
            <person name="Goldberg J."/>
            <person name="Griggs A."/>
            <person name="Gujja S."/>
            <person name="Heiman D."/>
            <person name="Howarth C."/>
            <person name="Larson L."/>
            <person name="Lui A."/>
            <person name="MacDonald P.J.P."/>
            <person name="Montmayeur A."/>
            <person name="Murphy C."/>
            <person name="Neiman D."/>
            <person name="Pearson M."/>
            <person name="Priest M."/>
            <person name="Roberts A."/>
            <person name="Saif S."/>
            <person name="Shea T."/>
            <person name="Shenoy N."/>
            <person name="Sisk P."/>
            <person name="Stolte C."/>
            <person name="Sykes S."/>
            <person name="Wortman J."/>
            <person name="Nusbaum C."/>
            <person name="Birren B."/>
        </authorList>
    </citation>
    <scope>NUCLEOTIDE SEQUENCE [LARGE SCALE GENOMIC DNA]</scope>
    <source>
        <strain evidence="1 2">Brazil I</strain>
    </source>
</reference>
<organism evidence="1 2">
    <name type="scientific">Plasmodium vivax (strain Brazil I)</name>
    <dbReference type="NCBI Taxonomy" id="1033975"/>
    <lineage>
        <taxon>Eukaryota</taxon>
        <taxon>Sar</taxon>
        <taxon>Alveolata</taxon>
        <taxon>Apicomplexa</taxon>
        <taxon>Aconoidasida</taxon>
        <taxon>Haemosporida</taxon>
        <taxon>Plasmodiidae</taxon>
        <taxon>Plasmodium</taxon>
        <taxon>Plasmodium (Plasmodium)</taxon>
    </lineage>
</organism>
<name>A0A0J9SZL5_PLAV1</name>
<sequence>MNDGAYDSFCTKILKNLRFTSENHKLIINSHYHCNILYNWIYNSRTKHGIPDEFINDCVEEHFNIGKIKYYKYSCTYDQHNVLYEEPMNMTLLNIFESNMETIGSTLNNEMGAYFIPCRQFVCKCLQIYNYMYKRYCEHVVDANKKDIGTCSSLKSFKGIYTLFFQNKQYLKDKIPSLDNIDRECVDTSQLDEVKLQLKSEEDEDQVNHVGMGMNSDGSYIYSTSEQLPPGKLENPEGSMRKTITTTIGTFAGASSLLALLYKVNTKFNLNIYIILHSYDYAMFSY</sequence>
<accession>A0A0J9SZL5</accession>
<dbReference type="EMBL" id="KQ234761">
    <property type="protein sequence ID" value="KMZ88585.1"/>
    <property type="molecule type" value="Genomic_DNA"/>
</dbReference>
<protein>
    <recommendedName>
        <fullName evidence="3">Variable surface protein</fullName>
    </recommendedName>
</protein>
<gene>
    <name evidence="1" type="ORF">PVBG_04794</name>
</gene>